<gene>
    <name evidence="2" type="ORF">GAYE_SCF04G2479</name>
</gene>
<dbReference type="InterPro" id="IPR013519">
    <property type="entry name" value="Int_alpha_beta-p"/>
</dbReference>
<reference evidence="2 3" key="1">
    <citation type="submission" date="2022-07" db="EMBL/GenBank/DDBJ databases">
        <title>Genome-wide signatures of adaptation to extreme environments.</title>
        <authorList>
            <person name="Cho C.H."/>
            <person name="Yoon H.S."/>
        </authorList>
    </citation>
    <scope>NUCLEOTIDE SEQUENCE [LARGE SCALE GENOMIC DNA]</scope>
    <source>
        <strain evidence="2 3">108.79 E11</strain>
    </source>
</reference>
<dbReference type="AlphaFoldDB" id="A0AAV9IB89"/>
<proteinExistence type="predicted"/>
<dbReference type="EMBL" id="JANCYU010000024">
    <property type="protein sequence ID" value="KAK4524578.1"/>
    <property type="molecule type" value="Genomic_DNA"/>
</dbReference>
<evidence type="ECO:0000256" key="1">
    <source>
        <dbReference type="SAM" id="SignalP"/>
    </source>
</evidence>
<organism evidence="2 3">
    <name type="scientific">Galdieria yellowstonensis</name>
    <dbReference type="NCBI Taxonomy" id="3028027"/>
    <lineage>
        <taxon>Eukaryota</taxon>
        <taxon>Rhodophyta</taxon>
        <taxon>Bangiophyceae</taxon>
        <taxon>Galdieriales</taxon>
        <taxon>Galdieriaceae</taxon>
        <taxon>Galdieria</taxon>
    </lineage>
</organism>
<dbReference type="InterPro" id="IPR028994">
    <property type="entry name" value="Integrin_alpha_N"/>
</dbReference>
<feature type="signal peptide" evidence="1">
    <location>
        <begin position="1"/>
        <end position="18"/>
    </location>
</feature>
<evidence type="ECO:0000313" key="3">
    <source>
        <dbReference type="Proteomes" id="UP001300502"/>
    </source>
</evidence>
<comment type="caution">
    <text evidence="2">The sequence shown here is derived from an EMBL/GenBank/DDBJ whole genome shotgun (WGS) entry which is preliminary data.</text>
</comment>
<dbReference type="PANTHER" id="PTHR36220:SF1">
    <property type="entry name" value="GAMMA TUBULIN COMPLEX COMPONENT C-TERMINAL DOMAIN-CONTAINING PROTEIN"/>
    <property type="match status" value="1"/>
</dbReference>
<sequence>MEKAWWLWGLTLVTTVCAYPVVVLDDNALAVSDRQVTVNSFELKGDQVAPNFGLFDSTCAGRFGFSVATDSSAGNKSGLIAIGVPGRDAVLILEPKDGFSQGRLLADNWVVDVDLHSEDTKSCYQQKEYFGTAVALWNNWIAISSCFKGKVYLYEKSKDRTRWDSRGFIDSTVLDGWNREAEYGKRLHWFSKDGNLYLLVSAPNWYCRSRHKFLRGIFGNSQKRKRCGCVFIYKLIAQTYSWKLIQAIYPPQEWSIETSAGWISFGEAVVLWNEHYFAVGAPGSACWKFKESISQRRQSCGSVFMYHWNNERMNYLWEIQPHDIKGGDAFGSSLASLDPFSLAVGAPRQDCFDGNLPKSSCGGVYFIEVSRVDNIARGKLRRIQKYKPDIQLESFGLFGFALEASQDGNLLFVSAPGSWNERGSVFRLKRESDRFPWTESNLSFSRWLWKESSPFTNLGWQLRLLSDGHQYWLLASAPFAHFQQGSLYIVPFVE</sequence>
<evidence type="ECO:0000313" key="2">
    <source>
        <dbReference type="EMBL" id="KAK4524578.1"/>
    </source>
</evidence>
<feature type="chain" id="PRO_5044012683" evidence="1">
    <location>
        <begin position="19"/>
        <end position="494"/>
    </location>
</feature>
<dbReference type="Proteomes" id="UP001300502">
    <property type="component" value="Unassembled WGS sequence"/>
</dbReference>
<name>A0AAV9IB89_9RHOD</name>
<keyword evidence="1" id="KW-0732">Signal</keyword>
<dbReference type="Gene3D" id="2.130.10.130">
    <property type="entry name" value="Integrin alpha, N-terminal"/>
    <property type="match status" value="1"/>
</dbReference>
<protein>
    <submittedName>
        <fullName evidence="2">Uncharacterized protein</fullName>
    </submittedName>
</protein>
<keyword evidence="3" id="KW-1185">Reference proteome</keyword>
<accession>A0AAV9IB89</accession>
<dbReference type="PANTHER" id="PTHR36220">
    <property type="entry name" value="UNNAMED PRODUCT"/>
    <property type="match status" value="1"/>
</dbReference>
<dbReference type="SMART" id="SM00191">
    <property type="entry name" value="Int_alpha"/>
    <property type="match status" value="6"/>
</dbReference>